<gene>
    <name evidence="11" type="ORF">BLA29_008409</name>
</gene>
<evidence type="ECO:0000256" key="6">
    <source>
        <dbReference type="ARBA" id="ARBA00023136"/>
    </source>
</evidence>
<evidence type="ECO:0000256" key="8">
    <source>
        <dbReference type="SAM" id="MobiDB-lite"/>
    </source>
</evidence>
<proteinExistence type="inferred from homology"/>
<keyword evidence="7" id="KW-0675">Receptor</keyword>
<evidence type="ECO:0000256" key="1">
    <source>
        <dbReference type="ARBA" id="ARBA00004651"/>
    </source>
</evidence>
<evidence type="ECO:0000256" key="9">
    <source>
        <dbReference type="SAM" id="Phobius"/>
    </source>
</evidence>
<dbReference type="SUPFAM" id="SSF81321">
    <property type="entry name" value="Family A G protein-coupled receptor-like"/>
    <property type="match status" value="1"/>
</dbReference>
<keyword evidence="3" id="KW-1003">Cell membrane</keyword>
<dbReference type="Pfam" id="PF00001">
    <property type="entry name" value="7tm_1"/>
    <property type="match status" value="1"/>
</dbReference>
<dbReference type="InterPro" id="IPR000276">
    <property type="entry name" value="GPCR_Rhodpsn"/>
</dbReference>
<keyword evidence="5 9" id="KW-1133">Transmembrane helix</keyword>
<evidence type="ECO:0000313" key="12">
    <source>
        <dbReference type="Proteomes" id="UP000194236"/>
    </source>
</evidence>
<dbReference type="Proteomes" id="UP000194236">
    <property type="component" value="Unassembled WGS sequence"/>
</dbReference>
<accession>A0A1Y3BFQ8</accession>
<evidence type="ECO:0000256" key="5">
    <source>
        <dbReference type="ARBA" id="ARBA00022989"/>
    </source>
</evidence>
<evidence type="ECO:0000313" key="11">
    <source>
        <dbReference type="EMBL" id="OTF78718.1"/>
    </source>
</evidence>
<feature type="domain" description="G-protein coupled receptors family 1 profile" evidence="10">
    <location>
        <begin position="1"/>
        <end position="227"/>
    </location>
</feature>
<protein>
    <recommendedName>
        <fullName evidence="10">G-protein coupled receptors family 1 profile domain-containing protein</fullName>
    </recommendedName>
</protein>
<feature type="transmembrane region" description="Helical" evidence="9">
    <location>
        <begin position="34"/>
        <end position="57"/>
    </location>
</feature>
<dbReference type="PRINTS" id="PR00237">
    <property type="entry name" value="GPCRRHODOPSN"/>
</dbReference>
<dbReference type="PANTHER" id="PTHR24241:SF190">
    <property type="entry name" value="CARDIOACCELERATORY PEPTIDE RECEPTOR-LIKE PROTEIN"/>
    <property type="match status" value="1"/>
</dbReference>
<dbReference type="PANTHER" id="PTHR24241">
    <property type="entry name" value="NEUROPEPTIDE RECEPTOR-RELATED G-PROTEIN COUPLED RECEPTOR"/>
    <property type="match status" value="1"/>
</dbReference>
<dbReference type="GO" id="GO:0004930">
    <property type="term" value="F:G protein-coupled receptor activity"/>
    <property type="evidence" value="ECO:0007669"/>
    <property type="project" value="InterPro"/>
</dbReference>
<evidence type="ECO:0000256" key="4">
    <source>
        <dbReference type="ARBA" id="ARBA00022692"/>
    </source>
</evidence>
<comment type="caution">
    <text evidence="11">The sequence shown here is derived from an EMBL/GenBank/DDBJ whole genome shotgun (WGS) entry which is preliminary data.</text>
</comment>
<keyword evidence="4 9" id="KW-0812">Transmembrane</keyword>
<dbReference type="InterPro" id="IPR017452">
    <property type="entry name" value="GPCR_Rhodpsn_7TM"/>
</dbReference>
<dbReference type="PROSITE" id="PS50262">
    <property type="entry name" value="G_PROTEIN_RECEP_F1_2"/>
    <property type="match status" value="1"/>
</dbReference>
<evidence type="ECO:0000259" key="10">
    <source>
        <dbReference type="PROSITE" id="PS50262"/>
    </source>
</evidence>
<feature type="transmembrane region" description="Helical" evidence="9">
    <location>
        <begin position="212"/>
        <end position="230"/>
    </location>
</feature>
<name>A0A1Y3BFQ8_EURMA</name>
<comment type="subcellular location">
    <subcellularLocation>
        <location evidence="1">Cell membrane</location>
        <topology evidence="1">Multi-pass membrane protein</topology>
    </subcellularLocation>
</comment>
<dbReference type="Gene3D" id="1.20.1070.10">
    <property type="entry name" value="Rhodopsin 7-helix transmembrane proteins"/>
    <property type="match status" value="1"/>
</dbReference>
<dbReference type="GO" id="GO:0042277">
    <property type="term" value="F:peptide binding"/>
    <property type="evidence" value="ECO:0007669"/>
    <property type="project" value="TreeGrafter"/>
</dbReference>
<evidence type="ECO:0000256" key="3">
    <source>
        <dbReference type="ARBA" id="ARBA00022475"/>
    </source>
</evidence>
<sequence>YITQTIVFHTESHPQYPDFVQCVSYNSLTERQEILYSTFGIAALYLIPLFIIIFCYARIIWEIYKRSIQSSKGNLFSILFCSVNCKKFFKKILDNRNNNVQKKNQRINNLMHNNDNNSINCHQQCQTTNSIGSGISHIDEHDNHQHQNKSRFHLRRSDLTQVEKARIRTLRMTIIIVMAFVWCWTPYASIVLLFHFYKPHVENMSKDLKDALFMFAVSNSCVNPLVYGSYTMNFRQYFYHFLQRLSFWKRKTVNIPTQSERSIYLDDHSSYSGLNTSTPLYQNQNHQNNNHQQQSFDSSYHSTKYCHTDD</sequence>
<dbReference type="OrthoDB" id="6422738at2759"/>
<evidence type="ECO:0000256" key="7">
    <source>
        <dbReference type="ARBA" id="ARBA00023170"/>
    </source>
</evidence>
<keyword evidence="12" id="KW-1185">Reference proteome</keyword>
<reference evidence="11 12" key="1">
    <citation type="submission" date="2017-03" db="EMBL/GenBank/DDBJ databases">
        <title>Genome Survey of Euroglyphus maynei.</title>
        <authorList>
            <person name="Arlian L.G."/>
            <person name="Morgan M.S."/>
            <person name="Rider S.D."/>
        </authorList>
    </citation>
    <scope>NUCLEOTIDE SEQUENCE [LARGE SCALE GENOMIC DNA]</scope>
    <source>
        <strain evidence="11">Arlian Lab</strain>
        <tissue evidence="11">Whole body</tissue>
    </source>
</reference>
<dbReference type="AlphaFoldDB" id="A0A1Y3BFQ8"/>
<feature type="compositionally biased region" description="Low complexity" evidence="8">
    <location>
        <begin position="282"/>
        <end position="294"/>
    </location>
</feature>
<keyword evidence="6 9" id="KW-0472">Membrane</keyword>
<feature type="region of interest" description="Disordered" evidence="8">
    <location>
        <begin position="279"/>
        <end position="310"/>
    </location>
</feature>
<organism evidence="11 12">
    <name type="scientific">Euroglyphus maynei</name>
    <name type="common">Mayne's house dust mite</name>
    <dbReference type="NCBI Taxonomy" id="6958"/>
    <lineage>
        <taxon>Eukaryota</taxon>
        <taxon>Metazoa</taxon>
        <taxon>Ecdysozoa</taxon>
        <taxon>Arthropoda</taxon>
        <taxon>Chelicerata</taxon>
        <taxon>Arachnida</taxon>
        <taxon>Acari</taxon>
        <taxon>Acariformes</taxon>
        <taxon>Sarcoptiformes</taxon>
        <taxon>Astigmata</taxon>
        <taxon>Psoroptidia</taxon>
        <taxon>Analgoidea</taxon>
        <taxon>Pyroglyphidae</taxon>
        <taxon>Pyroglyphinae</taxon>
        <taxon>Euroglyphus</taxon>
    </lineage>
</organism>
<dbReference type="GO" id="GO:0005886">
    <property type="term" value="C:plasma membrane"/>
    <property type="evidence" value="ECO:0007669"/>
    <property type="project" value="UniProtKB-SubCell"/>
</dbReference>
<feature type="non-terminal residue" evidence="11">
    <location>
        <position position="1"/>
    </location>
</feature>
<dbReference type="EMBL" id="MUJZ01026604">
    <property type="protein sequence ID" value="OTF78718.1"/>
    <property type="molecule type" value="Genomic_DNA"/>
</dbReference>
<comment type="similarity">
    <text evidence="2">Belongs to the G-protein coupled receptor 1 family.</text>
</comment>
<evidence type="ECO:0000256" key="2">
    <source>
        <dbReference type="ARBA" id="ARBA00010663"/>
    </source>
</evidence>
<feature type="transmembrane region" description="Helical" evidence="9">
    <location>
        <begin position="174"/>
        <end position="197"/>
    </location>
</feature>
<dbReference type="GO" id="GO:0032870">
    <property type="term" value="P:cellular response to hormone stimulus"/>
    <property type="evidence" value="ECO:0007669"/>
    <property type="project" value="TreeGrafter"/>
</dbReference>